<reference evidence="4 5" key="1">
    <citation type="journal article" date="2019" name="Sci. Rep.">
        <title>Comparative genomics of chytrid fungi reveal insights into the obligate biotrophic and pathogenic lifestyle of Synchytrium endobioticum.</title>
        <authorList>
            <person name="van de Vossenberg B.T.L.H."/>
            <person name="Warris S."/>
            <person name="Nguyen H.D.T."/>
            <person name="van Gent-Pelzer M.P.E."/>
            <person name="Joly D.L."/>
            <person name="van de Geest H.C."/>
            <person name="Bonants P.J.M."/>
            <person name="Smith D.S."/>
            <person name="Levesque C.A."/>
            <person name="van der Lee T.A.J."/>
        </authorList>
    </citation>
    <scope>NUCLEOTIDE SEQUENCE [LARGE SCALE GENOMIC DNA]</scope>
    <source>
        <strain evidence="4 5">CBS 675.73</strain>
    </source>
</reference>
<dbReference type="PANTHER" id="PTHR16301:SF25">
    <property type="entry name" value="PROTEIN IMPACT"/>
    <property type="match status" value="1"/>
</dbReference>
<dbReference type="PANTHER" id="PTHR16301">
    <property type="entry name" value="IMPACT-RELATED"/>
    <property type="match status" value="1"/>
</dbReference>
<dbReference type="EMBL" id="QEAP01000116">
    <property type="protein sequence ID" value="TPX74620.1"/>
    <property type="molecule type" value="Genomic_DNA"/>
</dbReference>
<comment type="caution">
    <text evidence="4">The sequence shown here is derived from an EMBL/GenBank/DDBJ whole genome shotgun (WGS) entry which is preliminary data.</text>
</comment>
<protein>
    <recommendedName>
        <fullName evidence="3">Impact N-terminal domain-containing protein</fullName>
    </recommendedName>
</protein>
<dbReference type="CDD" id="cd23820">
    <property type="entry name" value="RWD_RNF14"/>
    <property type="match status" value="1"/>
</dbReference>
<dbReference type="GO" id="GO:0006446">
    <property type="term" value="P:regulation of translational initiation"/>
    <property type="evidence" value="ECO:0007669"/>
    <property type="project" value="TreeGrafter"/>
</dbReference>
<name>A0A507FG87_9FUNG</name>
<accession>A0A507FG87</accession>
<evidence type="ECO:0000259" key="3">
    <source>
        <dbReference type="Pfam" id="PF01205"/>
    </source>
</evidence>
<proteinExistence type="inferred from homology"/>
<evidence type="ECO:0000313" key="4">
    <source>
        <dbReference type="EMBL" id="TPX74620.1"/>
    </source>
</evidence>
<evidence type="ECO:0000313" key="5">
    <source>
        <dbReference type="Proteomes" id="UP000320333"/>
    </source>
</evidence>
<dbReference type="GO" id="GO:0140469">
    <property type="term" value="P:GCN2-mediated signaling"/>
    <property type="evidence" value="ECO:0007669"/>
    <property type="project" value="TreeGrafter"/>
</dbReference>
<dbReference type="InterPro" id="IPR023582">
    <property type="entry name" value="Impact"/>
</dbReference>
<dbReference type="InterPro" id="IPR036956">
    <property type="entry name" value="Impact_N_sf"/>
</dbReference>
<dbReference type="STRING" id="246404.A0A507FG87"/>
<evidence type="ECO:0000256" key="1">
    <source>
        <dbReference type="ARBA" id="ARBA00007665"/>
    </source>
</evidence>
<gene>
    <name evidence="4" type="ORF">CcCBS67573_g04094</name>
</gene>
<dbReference type="Pfam" id="PF01205">
    <property type="entry name" value="Impact_N"/>
    <property type="match status" value="1"/>
</dbReference>
<dbReference type="SUPFAM" id="SSF54211">
    <property type="entry name" value="Ribosomal protein S5 domain 2-like"/>
    <property type="match status" value="1"/>
</dbReference>
<sequence length="244" mass="27334">MEDELVALESIYGPLFSYDSLSGRYSVDLPDHGLRIVFWADEAQYPSLSAPALRLELLSRWRWRSRSAHEELVASLNALFVPENVVLFDCIDFVQQNGTRFTESDSTDSSSTDAQTVPAPTHFNIPIHSGQTLTDRKSRFQAHIARASCLEHVHSVVAEIKQLPRVASSTHVMVAYRFKSGDSNRDDDGEGGAGDRMLHLLERMNQTDIVAVVVRWYGGIQLGPDRFKDITGVLKTLIENTPDF</sequence>
<dbReference type="OrthoDB" id="69641at2759"/>
<dbReference type="GO" id="GO:0005737">
    <property type="term" value="C:cytoplasm"/>
    <property type="evidence" value="ECO:0007669"/>
    <property type="project" value="TreeGrafter"/>
</dbReference>
<evidence type="ECO:0000256" key="2">
    <source>
        <dbReference type="SAM" id="MobiDB-lite"/>
    </source>
</evidence>
<dbReference type="AlphaFoldDB" id="A0A507FG87"/>
<dbReference type="Proteomes" id="UP000320333">
    <property type="component" value="Unassembled WGS sequence"/>
</dbReference>
<comment type="similarity">
    <text evidence="1">Belongs to the IMPACT family.</text>
</comment>
<organism evidence="4 5">
    <name type="scientific">Chytriomyces confervae</name>
    <dbReference type="NCBI Taxonomy" id="246404"/>
    <lineage>
        <taxon>Eukaryota</taxon>
        <taxon>Fungi</taxon>
        <taxon>Fungi incertae sedis</taxon>
        <taxon>Chytridiomycota</taxon>
        <taxon>Chytridiomycota incertae sedis</taxon>
        <taxon>Chytridiomycetes</taxon>
        <taxon>Chytridiales</taxon>
        <taxon>Chytriomycetaceae</taxon>
        <taxon>Chytriomyces</taxon>
    </lineage>
</organism>
<dbReference type="Gene3D" id="3.30.230.30">
    <property type="entry name" value="Impact, N-terminal domain"/>
    <property type="match status" value="1"/>
</dbReference>
<keyword evidence="5" id="KW-1185">Reference proteome</keyword>
<dbReference type="InterPro" id="IPR020568">
    <property type="entry name" value="Ribosomal_Su5_D2-typ_SF"/>
</dbReference>
<feature type="domain" description="Impact N-terminal" evidence="3">
    <location>
        <begin position="136"/>
        <end position="236"/>
    </location>
</feature>
<feature type="region of interest" description="Disordered" evidence="2">
    <location>
        <begin position="101"/>
        <end position="120"/>
    </location>
</feature>
<dbReference type="InterPro" id="IPR001498">
    <property type="entry name" value="Impact_N"/>
</dbReference>